<accession>A0AAD9V4J0</accession>
<sequence length="440" mass="48629">MAAIISGAEVTTAINEALAKDFGDMEDSRSDEIPMECKVEKLRLSFEPKSKCVSEVKDMNEFVMSYFASLNHMSRRIITEQREVMTECGRNWDQLSPEEQDKLIDDRMLGPKVKKHYYLGDTFSTRKPVWFPVLRLAHGISGSENSFNPRDSIASVTEMHSKDQFSAPWSWETKSQQDLSLLEEGELEEQLKLALESDLKEINTMSTVEFKRQVLYNELETRSKGTSQSGSISGSEPLSRKEFIFEVTKHSFPNSEQGSKASLSSLSSVPKGSKGSLASTTPPKGSKSSLLSSTPPKGSKSSLLSTTPPKGSKSSLVSSDTPPRQSALKLNLGSEARTQDKKTSLMSTILVDSMPAQEESTAKPLENKGSVDHTNVSLRAHYCFLEIFPFTPEKPCLFLAFVGCCTCGYPYSFVNILQGLTELSDDVVSNANNLMAFLQN</sequence>
<feature type="domain" description="DUF4706" evidence="2">
    <location>
        <begin position="65"/>
        <end position="180"/>
    </location>
</feature>
<dbReference type="Pfam" id="PF15797">
    <property type="entry name" value="DUF4706"/>
    <property type="match status" value="1"/>
</dbReference>
<name>A0AAD9V4J0_ACRCE</name>
<evidence type="ECO:0000259" key="2">
    <source>
        <dbReference type="Pfam" id="PF15797"/>
    </source>
</evidence>
<proteinExistence type="predicted"/>
<feature type="region of interest" description="Disordered" evidence="1">
    <location>
        <begin position="253"/>
        <end position="341"/>
    </location>
</feature>
<keyword evidence="4" id="KW-1185">Reference proteome</keyword>
<dbReference type="PANTHER" id="PTHR34394:SF1">
    <property type="entry name" value="SIMILAR TO RIKEN CDNA 2310022B05"/>
    <property type="match status" value="1"/>
</dbReference>
<reference evidence="3" key="2">
    <citation type="journal article" date="2023" name="Science">
        <title>Genomic signatures of disease resistance in endangered staghorn corals.</title>
        <authorList>
            <person name="Vollmer S.V."/>
            <person name="Selwyn J.D."/>
            <person name="Despard B.A."/>
            <person name="Roesel C.L."/>
        </authorList>
    </citation>
    <scope>NUCLEOTIDE SEQUENCE</scope>
    <source>
        <strain evidence="3">K2</strain>
    </source>
</reference>
<feature type="compositionally biased region" description="Polar residues" evidence="1">
    <location>
        <begin position="312"/>
        <end position="324"/>
    </location>
</feature>
<dbReference type="AlphaFoldDB" id="A0AAD9V4J0"/>
<dbReference type="PANTHER" id="PTHR34394">
    <property type="entry name" value="SIMILAR TO RIKEN CDNA 2310022B05"/>
    <property type="match status" value="1"/>
</dbReference>
<evidence type="ECO:0000256" key="1">
    <source>
        <dbReference type="SAM" id="MobiDB-lite"/>
    </source>
</evidence>
<dbReference type="Proteomes" id="UP001249851">
    <property type="component" value="Unassembled WGS sequence"/>
</dbReference>
<dbReference type="EMBL" id="JARQWQ010000034">
    <property type="protein sequence ID" value="KAK2561004.1"/>
    <property type="molecule type" value="Genomic_DNA"/>
</dbReference>
<reference evidence="3" key="1">
    <citation type="journal article" date="2023" name="G3 (Bethesda)">
        <title>Whole genome assembly and annotation of the endangered Caribbean coral Acropora cervicornis.</title>
        <authorList>
            <person name="Selwyn J.D."/>
            <person name="Vollmer S.V."/>
        </authorList>
    </citation>
    <scope>NUCLEOTIDE SEQUENCE</scope>
    <source>
        <strain evidence="3">K2</strain>
    </source>
</reference>
<gene>
    <name evidence="3" type="ORF">P5673_016132</name>
</gene>
<comment type="caution">
    <text evidence="3">The sequence shown here is derived from an EMBL/GenBank/DDBJ whole genome shotgun (WGS) entry which is preliminary data.</text>
</comment>
<protein>
    <recommendedName>
        <fullName evidence="2">DUF4706 domain-containing protein</fullName>
    </recommendedName>
</protein>
<feature type="non-terminal residue" evidence="3">
    <location>
        <position position="1"/>
    </location>
</feature>
<dbReference type="InterPro" id="IPR031600">
    <property type="entry name" value="DUF4706"/>
</dbReference>
<feature type="compositionally biased region" description="Low complexity" evidence="1">
    <location>
        <begin position="258"/>
        <end position="310"/>
    </location>
</feature>
<evidence type="ECO:0000313" key="3">
    <source>
        <dbReference type="EMBL" id="KAK2561004.1"/>
    </source>
</evidence>
<evidence type="ECO:0000313" key="4">
    <source>
        <dbReference type="Proteomes" id="UP001249851"/>
    </source>
</evidence>
<organism evidence="3 4">
    <name type="scientific">Acropora cervicornis</name>
    <name type="common">Staghorn coral</name>
    <dbReference type="NCBI Taxonomy" id="6130"/>
    <lineage>
        <taxon>Eukaryota</taxon>
        <taxon>Metazoa</taxon>
        <taxon>Cnidaria</taxon>
        <taxon>Anthozoa</taxon>
        <taxon>Hexacorallia</taxon>
        <taxon>Scleractinia</taxon>
        <taxon>Astrocoeniina</taxon>
        <taxon>Acroporidae</taxon>
        <taxon>Acropora</taxon>
    </lineage>
</organism>